<dbReference type="InterPro" id="IPR021482">
    <property type="entry name" value="DUF3135"/>
</dbReference>
<organism evidence="2 3">
    <name type="scientific">Geoalkalibacter halelectricus</name>
    <dbReference type="NCBI Taxonomy" id="2847045"/>
    <lineage>
        <taxon>Bacteria</taxon>
        <taxon>Pseudomonadati</taxon>
        <taxon>Thermodesulfobacteriota</taxon>
        <taxon>Desulfuromonadia</taxon>
        <taxon>Desulfuromonadales</taxon>
        <taxon>Geoalkalibacteraceae</taxon>
        <taxon>Geoalkalibacter</taxon>
    </lineage>
</organism>
<evidence type="ECO:0000256" key="1">
    <source>
        <dbReference type="SAM" id="MobiDB-lite"/>
    </source>
</evidence>
<evidence type="ECO:0000313" key="2">
    <source>
        <dbReference type="EMBL" id="UWZ81066.1"/>
    </source>
</evidence>
<name>A0ABY5ZV29_9BACT</name>
<dbReference type="Proteomes" id="UP001060414">
    <property type="component" value="Chromosome"/>
</dbReference>
<evidence type="ECO:0000313" key="3">
    <source>
        <dbReference type="Proteomes" id="UP001060414"/>
    </source>
</evidence>
<feature type="region of interest" description="Disordered" evidence="1">
    <location>
        <begin position="103"/>
        <end position="124"/>
    </location>
</feature>
<proteinExistence type="predicted"/>
<dbReference type="Pfam" id="PF11333">
    <property type="entry name" value="DUF3135"/>
    <property type="match status" value="1"/>
</dbReference>
<feature type="compositionally biased region" description="Basic and acidic residues" evidence="1">
    <location>
        <begin position="112"/>
        <end position="124"/>
    </location>
</feature>
<reference evidence="2" key="1">
    <citation type="journal article" date="2022" name="Environ. Microbiol.">
        <title>Geoalkalibacter halelectricus SAP #1 sp. nov. possessing extracellular electron transfer and mineral#reducing capabilities from a haloalkaline environment.</title>
        <authorList>
            <person name="Yadav S."/>
            <person name="Singh R."/>
            <person name="Sundharam S.S."/>
            <person name="Chaudhary S."/>
            <person name="Krishnamurthi S."/>
            <person name="Patil S.A."/>
        </authorList>
    </citation>
    <scope>NUCLEOTIDE SEQUENCE</scope>
    <source>
        <strain evidence="2">SAP-1</strain>
    </source>
</reference>
<keyword evidence="3" id="KW-1185">Reference proteome</keyword>
<protein>
    <submittedName>
        <fullName evidence="2">DUF3135 domain-containing protein</fullName>
    </submittedName>
</protein>
<accession>A0ABY5ZV29</accession>
<dbReference type="RefSeq" id="WP_260749436.1">
    <property type="nucleotide sequence ID" value="NZ_CP092109.1"/>
</dbReference>
<gene>
    <name evidence="2" type="ORF">L9S41_06640</name>
</gene>
<sequence>MSEKDRYPDIAFDELSTLYKNDPDKFEEQRRALIDQTIENFPEDCRRRAQGLQFTIDCKLDRYKDPIMRMNKMVEIFWEHFSVFQETINDPEKVLQERRAARQGAKVISLHSRSERDRPWGETH</sequence>
<dbReference type="EMBL" id="CP092109">
    <property type="protein sequence ID" value="UWZ81066.1"/>
    <property type="molecule type" value="Genomic_DNA"/>
</dbReference>